<dbReference type="GO" id="GO:0008564">
    <property type="term" value="F:protein-exporting ATPase activity"/>
    <property type="evidence" value="ECO:0007669"/>
    <property type="project" value="UniProtKB-EC"/>
</dbReference>
<sequence length="514" mass="56768">MTEAERQELLTELPEVPEQAEEILPGRLPKLPFAFARRFGVMLVPQDEQLVLWYSPSARPKALLEARRLAGGPVALNGVDSNAFDIKLTELYQQDSSEAQQLMEDIGKDDDLASLADELPETEDLLDADDDAPIIRLINALLSESIKLGASDIHVETYEKELVVRFRIDGVLQEVLKQQRKIAPLLVSRIKVMAKLDIAEKRVPQDGRISLRIGGRAVDVRVSTMPSSRGERVVMRLLDKNQSVLNLEQLGMAEGIRGQFNSLIRRPHGILLVTGPTGSGKSTTLYAGLTEINSRDRNILTVEDPIEYELEGIGQTQVNTKVDMTFARGLRAILRQDPDVVMVGEIRDLETGQIAVQASLTGHLVLSTLHTNTASGAITRLQDMGIEPFLISSSLLGVLAQRLVRTLCPECKSPYTPNARERSFLELGQGEQPTIYKAVGCEHCNFSGYKGRTGIHELLVVDDTIRELIHGGRGELAIEKHVRQTAPSIRQDGCGKVLAGMTTLEEVLRVTREE</sequence>
<dbReference type="SUPFAM" id="SSF52540">
    <property type="entry name" value="P-loop containing nucleoside triphosphate hydrolases"/>
    <property type="match status" value="1"/>
</dbReference>
<dbReference type="InterPro" id="IPR027417">
    <property type="entry name" value="P-loop_NTPase"/>
</dbReference>
<comment type="function">
    <text evidence="2 16">ATPase component of the type II secretion system required for the energy-dependent secretion of extracellular factors such as proteases and toxins from the periplasm. Acts as a molecular motor to provide the energy that is required for assembly of the pseudopilus and the extrusion of substrates generated in the cytoplasm.</text>
</comment>
<dbReference type="STRING" id="550540.Fbal_0215"/>
<organism evidence="18 19">
    <name type="scientific">Ferrimonas balearica (strain DSM 9799 / CCM 4581 / KCTC 23876 / PAT)</name>
    <dbReference type="NCBI Taxonomy" id="550540"/>
    <lineage>
        <taxon>Bacteria</taxon>
        <taxon>Pseudomonadati</taxon>
        <taxon>Pseudomonadota</taxon>
        <taxon>Gammaproteobacteria</taxon>
        <taxon>Alteromonadales</taxon>
        <taxon>Ferrimonadaceae</taxon>
        <taxon>Ferrimonas</taxon>
    </lineage>
</organism>
<evidence type="ECO:0000256" key="8">
    <source>
        <dbReference type="ARBA" id="ARBA00022723"/>
    </source>
</evidence>
<keyword evidence="9 16" id="KW-0547">Nucleotide-binding</keyword>
<keyword evidence="10" id="KW-0862">Zinc</keyword>
<evidence type="ECO:0000256" key="9">
    <source>
        <dbReference type="ARBA" id="ARBA00022741"/>
    </source>
</evidence>
<dbReference type="Gene3D" id="3.40.50.300">
    <property type="entry name" value="P-loop containing nucleotide triphosphate hydrolases"/>
    <property type="match status" value="1"/>
</dbReference>
<evidence type="ECO:0000256" key="1">
    <source>
        <dbReference type="ARBA" id="ARBA00001947"/>
    </source>
</evidence>
<keyword evidence="14" id="KW-0472">Membrane</keyword>
<keyword evidence="7" id="KW-0997">Cell inner membrane</keyword>
<name>E1SL35_FERBD</name>
<dbReference type="GO" id="GO:0016887">
    <property type="term" value="F:ATP hydrolysis activity"/>
    <property type="evidence" value="ECO:0007669"/>
    <property type="project" value="TreeGrafter"/>
</dbReference>
<dbReference type="AlphaFoldDB" id="E1SL35"/>
<accession>E1SL35</accession>
<dbReference type="PROSITE" id="PS00662">
    <property type="entry name" value="T2SP_E"/>
    <property type="match status" value="1"/>
</dbReference>
<dbReference type="FunFam" id="3.30.450.90:FF:000001">
    <property type="entry name" value="Type II secretion system ATPase GspE"/>
    <property type="match status" value="1"/>
</dbReference>
<dbReference type="RefSeq" id="WP_013343735.1">
    <property type="nucleotide sequence ID" value="NC_014541.1"/>
</dbReference>
<evidence type="ECO:0000256" key="2">
    <source>
        <dbReference type="ARBA" id="ARBA00003288"/>
    </source>
</evidence>
<dbReference type="InterPro" id="IPR037257">
    <property type="entry name" value="T2SS_E_N_sf"/>
</dbReference>
<dbReference type="KEGG" id="fbl:Fbal_0215"/>
<keyword evidence="12 16" id="KW-0653">Protein transport</keyword>
<dbReference type="CDD" id="cd01129">
    <property type="entry name" value="PulE-GspE-like"/>
    <property type="match status" value="1"/>
</dbReference>
<dbReference type="InterPro" id="IPR003593">
    <property type="entry name" value="AAA+_ATPase"/>
</dbReference>
<evidence type="ECO:0000256" key="15">
    <source>
        <dbReference type="ARBA" id="ARBA00034006"/>
    </source>
</evidence>
<evidence type="ECO:0000313" key="19">
    <source>
        <dbReference type="Proteomes" id="UP000006683"/>
    </source>
</evidence>
<evidence type="ECO:0000256" key="10">
    <source>
        <dbReference type="ARBA" id="ARBA00022833"/>
    </source>
</evidence>
<dbReference type="Gene3D" id="3.30.450.90">
    <property type="match status" value="1"/>
</dbReference>
<dbReference type="GO" id="GO:0005886">
    <property type="term" value="C:plasma membrane"/>
    <property type="evidence" value="ECO:0007669"/>
    <property type="project" value="UniProtKB-SubCell"/>
</dbReference>
<dbReference type="GO" id="GO:0005524">
    <property type="term" value="F:ATP binding"/>
    <property type="evidence" value="ECO:0007669"/>
    <property type="project" value="UniProtKB-UniRule"/>
</dbReference>
<comment type="cofactor">
    <cofactor evidence="1">
        <name>Zn(2+)</name>
        <dbReference type="ChEBI" id="CHEBI:29105"/>
    </cofactor>
</comment>
<dbReference type="eggNOG" id="COG2804">
    <property type="taxonomic scope" value="Bacteria"/>
</dbReference>
<evidence type="ECO:0000256" key="13">
    <source>
        <dbReference type="ARBA" id="ARBA00022967"/>
    </source>
</evidence>
<evidence type="ECO:0000256" key="14">
    <source>
        <dbReference type="ARBA" id="ARBA00023136"/>
    </source>
</evidence>
<dbReference type="Pfam" id="PF22341">
    <property type="entry name" value="GSPE_N1E"/>
    <property type="match status" value="1"/>
</dbReference>
<keyword evidence="8" id="KW-0479">Metal-binding</keyword>
<evidence type="ECO:0000256" key="12">
    <source>
        <dbReference type="ARBA" id="ARBA00022927"/>
    </source>
</evidence>
<gene>
    <name evidence="18" type="ordered locus">Fbal_0215</name>
</gene>
<evidence type="ECO:0000256" key="7">
    <source>
        <dbReference type="ARBA" id="ARBA00022519"/>
    </source>
</evidence>
<keyword evidence="11 16" id="KW-0067">ATP-binding</keyword>
<dbReference type="GO" id="GO:0046872">
    <property type="term" value="F:metal ion binding"/>
    <property type="evidence" value="ECO:0007669"/>
    <property type="project" value="UniProtKB-KW"/>
</dbReference>
<dbReference type="Proteomes" id="UP000006683">
    <property type="component" value="Chromosome"/>
</dbReference>
<dbReference type="SUPFAM" id="SSF160246">
    <property type="entry name" value="EspE N-terminal domain-like"/>
    <property type="match status" value="1"/>
</dbReference>
<dbReference type="EMBL" id="CP002209">
    <property type="protein sequence ID" value="ADN74429.1"/>
    <property type="molecule type" value="Genomic_DNA"/>
</dbReference>
<dbReference type="OrthoDB" id="9804785at2"/>
<evidence type="ECO:0000256" key="4">
    <source>
        <dbReference type="ARBA" id="ARBA00006611"/>
    </source>
</evidence>
<evidence type="ECO:0000256" key="5">
    <source>
        <dbReference type="ARBA" id="ARBA00022448"/>
    </source>
</evidence>
<feature type="domain" description="Bacterial type II secretion system protein E" evidence="17">
    <location>
        <begin position="334"/>
        <end position="348"/>
    </location>
</feature>
<dbReference type="Gene3D" id="3.30.300.160">
    <property type="entry name" value="Type II secretion system, protein E, N-terminal domain"/>
    <property type="match status" value="1"/>
</dbReference>
<dbReference type="NCBIfam" id="TIGR02533">
    <property type="entry name" value="type_II_gspE"/>
    <property type="match status" value="1"/>
</dbReference>
<dbReference type="SMART" id="SM00382">
    <property type="entry name" value="AAA"/>
    <property type="match status" value="1"/>
</dbReference>
<keyword evidence="19" id="KW-1185">Reference proteome</keyword>
<evidence type="ECO:0000313" key="18">
    <source>
        <dbReference type="EMBL" id="ADN74429.1"/>
    </source>
</evidence>
<protein>
    <recommendedName>
        <fullName evidence="16">Type II secretion system protein E</fullName>
        <shortName evidence="16">T2SS protein E</shortName>
    </recommendedName>
    <alternativeName>
        <fullName evidence="16">Type II traffic warden ATPase</fullName>
    </alternativeName>
</protein>
<dbReference type="InterPro" id="IPR054757">
    <property type="entry name" value="GSPE_N1E"/>
</dbReference>
<keyword evidence="5 16" id="KW-0813">Transport</keyword>
<comment type="catalytic activity">
    <reaction evidence="15">
        <text>ATP + H2O + cellular proteinSide 1 = ADP + phosphate + cellular proteinSide 2.</text>
        <dbReference type="EC" id="7.4.2.8"/>
    </reaction>
</comment>
<evidence type="ECO:0000259" key="17">
    <source>
        <dbReference type="PROSITE" id="PS00662"/>
    </source>
</evidence>
<evidence type="ECO:0000256" key="6">
    <source>
        <dbReference type="ARBA" id="ARBA00022475"/>
    </source>
</evidence>
<dbReference type="HOGENOM" id="CLU_013446_2_0_6"/>
<dbReference type="InterPro" id="IPR013369">
    <property type="entry name" value="T2SS_GspE"/>
</dbReference>
<dbReference type="InterPro" id="IPR001482">
    <property type="entry name" value="T2SS/T4SS_dom"/>
</dbReference>
<dbReference type="PANTHER" id="PTHR30258:SF27">
    <property type="entry name" value="BACTERIOPHAGE ADSORPTION PROTEIN B-RELATED"/>
    <property type="match status" value="1"/>
</dbReference>
<comment type="similarity">
    <text evidence="4 16">Belongs to the GSP E family.</text>
</comment>
<proteinExistence type="inferred from homology"/>
<keyword evidence="13" id="KW-1278">Translocase</keyword>
<dbReference type="GO" id="GO:0015628">
    <property type="term" value="P:protein secretion by the type II secretion system"/>
    <property type="evidence" value="ECO:0007669"/>
    <property type="project" value="UniProtKB-UniRule"/>
</dbReference>
<dbReference type="GO" id="GO:0015627">
    <property type="term" value="C:type II protein secretion system complex"/>
    <property type="evidence" value="ECO:0007669"/>
    <property type="project" value="UniProtKB-UniRule"/>
</dbReference>
<evidence type="ECO:0000256" key="16">
    <source>
        <dbReference type="RuleBase" id="RU366070"/>
    </source>
</evidence>
<keyword evidence="6" id="KW-1003">Cell membrane</keyword>
<dbReference type="PANTHER" id="PTHR30258">
    <property type="entry name" value="TYPE II SECRETION SYSTEM PROTEIN GSPE-RELATED"/>
    <property type="match status" value="1"/>
</dbReference>
<reference evidence="18 19" key="1">
    <citation type="journal article" date="2010" name="Stand. Genomic Sci.">
        <title>Complete genome sequence of Ferrimonas balearica type strain (PAT).</title>
        <authorList>
            <person name="Nolan M."/>
            <person name="Sikorski J."/>
            <person name="Davenport K."/>
            <person name="Lucas S."/>
            <person name="Glavina Del Rio T."/>
            <person name="Tice H."/>
            <person name="Cheng J."/>
            <person name="Goodwin L."/>
            <person name="Pitluck S."/>
            <person name="Liolios K."/>
            <person name="Ivanova N."/>
            <person name="Mavromatis K."/>
            <person name="Ovchinnikova G."/>
            <person name="Pati A."/>
            <person name="Chen A."/>
            <person name="Palaniappan K."/>
            <person name="Land M."/>
            <person name="Hauser L."/>
            <person name="Chang Y."/>
            <person name="Jeffries C."/>
            <person name="Tapia R."/>
            <person name="Brettin T."/>
            <person name="Detter J."/>
            <person name="Han C."/>
            <person name="Yasawong M."/>
            <person name="Rohde M."/>
            <person name="Tindall B."/>
            <person name="Goker M."/>
            <person name="Woyke T."/>
            <person name="Bristow J."/>
            <person name="Eisen J."/>
            <person name="Markowitz V."/>
            <person name="Hugenholtz P."/>
            <person name="Kyrpides N."/>
            <person name="Klenk H."/>
            <person name="Lapidus A."/>
        </authorList>
    </citation>
    <scope>NUCLEOTIDE SEQUENCE [LARGE SCALE GENOMIC DNA]</scope>
    <source>
        <strain evidence="19">DSM 9799 / CCM 4581 / KCTC 23876 / PAT</strain>
    </source>
</reference>
<dbReference type="GeneID" id="67180453"/>
<dbReference type="FunFam" id="3.40.50.300:FF:000398">
    <property type="entry name" value="Type IV pilus assembly ATPase PilB"/>
    <property type="match status" value="1"/>
</dbReference>
<evidence type="ECO:0000256" key="3">
    <source>
        <dbReference type="ARBA" id="ARBA00004533"/>
    </source>
</evidence>
<dbReference type="Pfam" id="PF00437">
    <property type="entry name" value="T2SSE"/>
    <property type="match status" value="1"/>
</dbReference>
<evidence type="ECO:0000256" key="11">
    <source>
        <dbReference type="ARBA" id="ARBA00022840"/>
    </source>
</evidence>
<comment type="subcellular location">
    <subcellularLocation>
        <location evidence="3 16">Cell inner membrane</location>
    </subcellularLocation>
</comment>